<feature type="coiled-coil region" evidence="1">
    <location>
        <begin position="700"/>
        <end position="738"/>
    </location>
</feature>
<sequence length="1634" mass="184017">MASRKEENGVLGFPGVPFGPRFSVDEWQGWRASAAVRGASGEPTDPHLEAVSLYPGATSEASAEAGGSQSRQLPPLVGLRGGWRSTRMNKCSIIMDPFQSSSPDGGLNPSITKEVPTDALDDSKETISSVNFSAEAESGNEHADPDKEKWNKFLESFIAKFSEYEMQKNRSNYNVVDLEDWGKQGRTQGIAISSDSFGIFMEKISHYGLDEYNDIKRIRPTEMQLKELNNALNFTLNYRQDIWCKDENIFVKGNYVSLLEIMDYGTDRLGANNNCGNYLDQLKAGKLKMLNIFALNTVFIDRDISYPLNLISQKWEVIGNRRLDLKGAEGPPHVKPAAPDGTWRKKNGEHGKPGLPGKPGGTVFGIARERMSGFHPFDIFFHEAYKFFGKTGEKGGDGGSGGKGGKGGKPGSITLIEFGSASKIKEQMDYGEEGAIGKGGSGGKSGKTGDDLIARVYVQRPIQILRLQGRKDYLWWVPKEYIPNNSYLGQSGKNGVDGDNDVGRQEPESGAAVDGMDSILNEYKIFIRENLANNLIKAELLQFLYHLNNNRNVTDFYQTLGLVGELTGLEEQFPKLHDDVDFAPFYESLLNRTSEYGKNPKEGEDSREHKKVLNYLYTTTLGRMCNLREEPETNLVVNIGGYLDLVKKDIEVLKELQNQSNKANIINKYKENYKTSVDKNIDEAKAFIQKQITPEIGNIGKEIDNKVDLLLKEIMKLQEKAEEEKETLIQKRKELESTLALGGLFSGLQIFGQVVSFLGPIGTAVGSVIETTTSVADSLILNNASPRLLFAPNIMPDLKSLANQVKTVKIQKIVYLDNLIQEILQNVKNSPEKLEDITVSLQKIKVKLANVRDENFNVKELSAIEMELKQVLKKKEDDLISEKDDPKEKNSKALAIVEKFSQIVKLGPQILDVYKRYKGDQSKMDTLNSAITQAENKLQQLKAYEENIYNTFIPMLHNLETSLYDTAGKLSNKSQVSLDVTKWQVQSTLKDIKLQIQKATDGFEVKENLARCIEKLEEVMTSLINIYDRIQNYQEQQKLASYIADISSVAASNIHITDPLLINATNRMEETIRSNLVLMEYKRALDAFKQWVFPFAEYYLGKFVLPSHLKLDKNIEDLVTNAANQIEIMKQKIDLYKISVKNTDKYIQNGEFSSRWKSTDPFFVWKNENYKDEISKLLSGQEVVLKADVRSSAPDKDAIKFSVIELIFKSRNETLQPRLSEALTYFDIRATHLGNSHYRYADEVYLITSDSQTILYSYEKNSVGEPVRKNNVFDKIKSGDLMLSPYALWEFKLRNSTSKSSFAEIGIFKDEIDLELSGYGSYVLRDVDLFSVIGNTEKKIKKNAGYSVTAFEEDREKSNQSHASLLKTDGSYMTNGASIGLSSPVNYISNLLKTYILSNAMFSVHRIFFSKKLVLENKNNNIGIQNGATEDLMKLEDYDSESKFQNTDVRTREIEKETTEMISECSAANKSVSSAEENNPGNDAMKQKVHLIRMCGDSKDHGDRSDTRLLLGNQELQSNHLNHLPDINCSLLLADLISRTISGKKYITALEESLLSPQEMIQKKLNNLTTMGNEGDIKQHLHLLSSEVDGRENSWLNRAKRYFRSAFQFFGMNKIGSPEDYVQDIRNLFSTNPY</sequence>
<proteinExistence type="predicted"/>
<evidence type="ECO:0000313" key="4">
    <source>
        <dbReference type="Proteomes" id="UP000807504"/>
    </source>
</evidence>
<evidence type="ECO:0000313" key="3">
    <source>
        <dbReference type="EMBL" id="KAF8788767.1"/>
    </source>
</evidence>
<keyword evidence="1" id="KW-0175">Coiled coil</keyword>
<keyword evidence="4" id="KW-1185">Reference proteome</keyword>
<evidence type="ECO:0000256" key="2">
    <source>
        <dbReference type="SAM" id="MobiDB-lite"/>
    </source>
</evidence>
<feature type="region of interest" description="Disordered" evidence="2">
    <location>
        <begin position="490"/>
        <end position="513"/>
    </location>
</feature>
<dbReference type="Proteomes" id="UP000807504">
    <property type="component" value="Unassembled WGS sequence"/>
</dbReference>
<accession>A0A8T0FBX6</accession>
<dbReference type="EMBL" id="JABXBU010000012">
    <property type="protein sequence ID" value="KAF8788767.1"/>
    <property type="molecule type" value="Genomic_DNA"/>
</dbReference>
<feature type="region of interest" description="Disordered" evidence="2">
    <location>
        <begin position="328"/>
        <end position="359"/>
    </location>
</feature>
<evidence type="ECO:0000256" key="1">
    <source>
        <dbReference type="SAM" id="Coils"/>
    </source>
</evidence>
<reference evidence="3" key="1">
    <citation type="journal article" date="2020" name="bioRxiv">
        <title>Chromosome-level reference genome of the European wasp spider Argiope bruennichi: a resource for studies on range expansion and evolutionary adaptation.</title>
        <authorList>
            <person name="Sheffer M.M."/>
            <person name="Hoppe A."/>
            <person name="Krehenwinkel H."/>
            <person name="Uhl G."/>
            <person name="Kuss A.W."/>
            <person name="Jensen L."/>
            <person name="Jensen C."/>
            <person name="Gillespie R.G."/>
            <person name="Hoff K.J."/>
            <person name="Prost S."/>
        </authorList>
    </citation>
    <scope>NUCLEOTIDE SEQUENCE</scope>
</reference>
<gene>
    <name evidence="3" type="ORF">HNY73_006773</name>
</gene>
<organism evidence="3 4">
    <name type="scientific">Argiope bruennichi</name>
    <name type="common">Wasp spider</name>
    <name type="synonym">Aranea bruennichi</name>
    <dbReference type="NCBI Taxonomy" id="94029"/>
    <lineage>
        <taxon>Eukaryota</taxon>
        <taxon>Metazoa</taxon>
        <taxon>Ecdysozoa</taxon>
        <taxon>Arthropoda</taxon>
        <taxon>Chelicerata</taxon>
        <taxon>Arachnida</taxon>
        <taxon>Araneae</taxon>
        <taxon>Araneomorphae</taxon>
        <taxon>Entelegynae</taxon>
        <taxon>Araneoidea</taxon>
        <taxon>Araneidae</taxon>
        <taxon>Argiope</taxon>
    </lineage>
</organism>
<feature type="compositionally biased region" description="Basic and acidic residues" evidence="2">
    <location>
        <begin position="342"/>
        <end position="352"/>
    </location>
</feature>
<reference evidence="3" key="2">
    <citation type="submission" date="2020-06" db="EMBL/GenBank/DDBJ databases">
        <authorList>
            <person name="Sheffer M."/>
        </authorList>
    </citation>
    <scope>NUCLEOTIDE SEQUENCE</scope>
</reference>
<name>A0A8T0FBX6_ARGBR</name>
<protein>
    <submittedName>
        <fullName evidence="3">Uncharacterized protein</fullName>
    </submittedName>
</protein>
<comment type="caution">
    <text evidence="3">The sequence shown here is derived from an EMBL/GenBank/DDBJ whole genome shotgun (WGS) entry which is preliminary data.</text>
</comment>